<keyword evidence="2" id="KW-1185">Reference proteome</keyword>
<dbReference type="InterPro" id="IPR046565">
    <property type="entry name" value="DUF6719"/>
</dbReference>
<organism evidence="1 2">
    <name type="scientific">Aeromonas lusitana</name>
    <dbReference type="NCBI Taxonomy" id="931529"/>
    <lineage>
        <taxon>Bacteria</taxon>
        <taxon>Pseudomonadati</taxon>
        <taxon>Pseudomonadota</taxon>
        <taxon>Gammaproteobacteria</taxon>
        <taxon>Aeromonadales</taxon>
        <taxon>Aeromonadaceae</taxon>
        <taxon>Aeromonas</taxon>
    </lineage>
</organism>
<comment type="caution">
    <text evidence="1">The sequence shown here is derived from an EMBL/GenBank/DDBJ whole genome shotgun (WGS) entry which is preliminary data.</text>
</comment>
<reference evidence="1 2" key="1">
    <citation type="submission" date="2017-11" db="EMBL/GenBank/DDBJ databases">
        <title>Draft genome sequence of environmental isolate Aeromonas lusitania sp. nov. MDC 2473.</title>
        <authorList>
            <person name="Colston S.M."/>
            <person name="Navarro A."/>
            <person name="Martinez-Murcia A.J."/>
            <person name="Graf J."/>
        </authorList>
    </citation>
    <scope>NUCLEOTIDE SEQUENCE [LARGE SCALE GENOMIC DNA]</scope>
    <source>
        <strain evidence="1 2">MDC 2473</strain>
    </source>
</reference>
<dbReference type="Pfam" id="PF20477">
    <property type="entry name" value="DUF6719"/>
    <property type="match status" value="1"/>
</dbReference>
<dbReference type="AlphaFoldDB" id="A0A2M8HCE0"/>
<evidence type="ECO:0000313" key="2">
    <source>
        <dbReference type="Proteomes" id="UP000232060"/>
    </source>
</evidence>
<evidence type="ECO:0000313" key="1">
    <source>
        <dbReference type="EMBL" id="PJC94234.1"/>
    </source>
</evidence>
<accession>A0A2M8HCE0</accession>
<protein>
    <submittedName>
        <fullName evidence="1">Uncharacterized protein</fullName>
    </submittedName>
</protein>
<dbReference type="Proteomes" id="UP000232060">
    <property type="component" value="Unassembled WGS sequence"/>
</dbReference>
<dbReference type="EMBL" id="PGCP01000005">
    <property type="protein sequence ID" value="PJC94234.1"/>
    <property type="molecule type" value="Genomic_DNA"/>
</dbReference>
<proteinExistence type="predicted"/>
<sequence length="71" mass="7524">MLVAGLISGCAVIAPAPIEYLPQDPPPGAVPYGKQVYVDDGRCPDAQVKRIVGGDAKKNIPRQVECVPRPQ</sequence>
<gene>
    <name evidence="1" type="ORF">CUC44_05960</name>
</gene>
<name>A0A2M8HCE0_9GAMM</name>